<dbReference type="Proteomes" id="UP001159363">
    <property type="component" value="Chromosome 4"/>
</dbReference>
<feature type="region of interest" description="Disordered" evidence="1">
    <location>
        <begin position="145"/>
        <end position="166"/>
    </location>
</feature>
<gene>
    <name evidence="2" type="ORF">PR048_014714</name>
</gene>
<sequence length="654" mass="72428">MSFRQFLTTLPATTCDYGKFNMSSLEPMGARSHILTSSCDFGMCSLTPIGVRSQIPSCSVACSSSEFKADERLFPSSSIPHESLASAHSTQTESTALIPSLALTVSSQSSVESVPTEIAAGVDGSKIIGVKVNVTDIHGGQYGRRGVGITEHDVSSSSGPRRGTDSAEEKFITAVRRTGVLHDSLLRNGLRAAKEEVKINEIGQARVGNHIRLADITLVYALAEGEGEMQGGLMSPEKFHPTPFFIHWIRPCQWRVVKCCDVSWGLLSAVHTRCTQKEPVTRMETRETEPIAVTHERATRYPLHTGLTMCSVATEFCGRNCAVGILHFLRFPGSCILLIFSSKELRYLAQRASSALFHHHARAYRESKSIVNPLLLRREDEDCNVFANVRKENGSDATNTPRRHDLADNGRESLRTLLTTYRTADRNSASFTLDVGIVGKISSGMADNLGHNKAGDVSNVPGLAFSRQNSATVMLACIKVFENQYRQPFCVKQMALAYANDELETRIITRSRFPDDTQFISAQRKGVFPCDFVKSMESLSRPRTDAFHNIMKGKGIGDTNYAHAQSAWNEFNCQNLLKYTMHYLDVDMCLLADVFENFRTVCFNGYKLDPAMYAAAPSLSWDALFLNTDARLEFFSLSVGSEMVLPRFQKGIRK</sequence>
<evidence type="ECO:0000256" key="1">
    <source>
        <dbReference type="SAM" id="MobiDB-lite"/>
    </source>
</evidence>
<name>A0ABQ9HFE5_9NEOP</name>
<protein>
    <recommendedName>
        <fullName evidence="4">DNA-directed DNA polymerase</fullName>
    </recommendedName>
</protein>
<evidence type="ECO:0008006" key="4">
    <source>
        <dbReference type="Google" id="ProtNLM"/>
    </source>
</evidence>
<proteinExistence type="predicted"/>
<accession>A0ABQ9HFE5</accession>
<dbReference type="EMBL" id="JARBHB010000005">
    <property type="protein sequence ID" value="KAJ8882891.1"/>
    <property type="molecule type" value="Genomic_DNA"/>
</dbReference>
<evidence type="ECO:0000313" key="2">
    <source>
        <dbReference type="EMBL" id="KAJ8882891.1"/>
    </source>
</evidence>
<evidence type="ECO:0000313" key="3">
    <source>
        <dbReference type="Proteomes" id="UP001159363"/>
    </source>
</evidence>
<reference evidence="2 3" key="1">
    <citation type="submission" date="2023-02" db="EMBL/GenBank/DDBJ databases">
        <title>LHISI_Scaffold_Assembly.</title>
        <authorList>
            <person name="Stuart O.P."/>
            <person name="Cleave R."/>
            <person name="Magrath M.J.L."/>
            <person name="Mikheyev A.S."/>
        </authorList>
    </citation>
    <scope>NUCLEOTIDE SEQUENCE [LARGE SCALE GENOMIC DNA]</scope>
    <source>
        <strain evidence="2">Daus_M_001</strain>
        <tissue evidence="2">Leg muscle</tissue>
    </source>
</reference>
<organism evidence="2 3">
    <name type="scientific">Dryococelus australis</name>
    <dbReference type="NCBI Taxonomy" id="614101"/>
    <lineage>
        <taxon>Eukaryota</taxon>
        <taxon>Metazoa</taxon>
        <taxon>Ecdysozoa</taxon>
        <taxon>Arthropoda</taxon>
        <taxon>Hexapoda</taxon>
        <taxon>Insecta</taxon>
        <taxon>Pterygota</taxon>
        <taxon>Neoptera</taxon>
        <taxon>Polyneoptera</taxon>
        <taxon>Phasmatodea</taxon>
        <taxon>Verophasmatodea</taxon>
        <taxon>Anareolatae</taxon>
        <taxon>Phasmatidae</taxon>
        <taxon>Eurycanthinae</taxon>
        <taxon>Dryococelus</taxon>
    </lineage>
</organism>
<comment type="caution">
    <text evidence="2">The sequence shown here is derived from an EMBL/GenBank/DDBJ whole genome shotgun (WGS) entry which is preliminary data.</text>
</comment>
<keyword evidence="3" id="KW-1185">Reference proteome</keyword>